<dbReference type="RefSeq" id="WP_213500860.1">
    <property type="nucleotide sequence ID" value="NZ_CP054856.1"/>
</dbReference>
<protein>
    <submittedName>
        <fullName evidence="2">Serine hydrolase</fullName>
    </submittedName>
</protein>
<dbReference type="Gene3D" id="3.40.710.10">
    <property type="entry name" value="DD-peptidase/beta-lactamase superfamily"/>
    <property type="match status" value="1"/>
</dbReference>
<dbReference type="PANTHER" id="PTHR43283:SF7">
    <property type="entry name" value="BETA-LACTAMASE-RELATED DOMAIN-CONTAINING PROTEIN"/>
    <property type="match status" value="1"/>
</dbReference>
<dbReference type="Proteomes" id="UP000677126">
    <property type="component" value="Chromosome"/>
</dbReference>
<dbReference type="InterPro" id="IPR012338">
    <property type="entry name" value="Beta-lactam/transpept-like"/>
</dbReference>
<dbReference type="Pfam" id="PF00144">
    <property type="entry name" value="Beta-lactamase"/>
    <property type="match status" value="1"/>
</dbReference>
<evidence type="ECO:0000313" key="3">
    <source>
        <dbReference type="Proteomes" id="UP000677126"/>
    </source>
</evidence>
<dbReference type="GO" id="GO:0016787">
    <property type="term" value="F:hydrolase activity"/>
    <property type="evidence" value="ECO:0007669"/>
    <property type="project" value="UniProtKB-KW"/>
</dbReference>
<dbReference type="SUPFAM" id="SSF56601">
    <property type="entry name" value="beta-lactamase/transpeptidase-like"/>
    <property type="match status" value="1"/>
</dbReference>
<evidence type="ECO:0000259" key="1">
    <source>
        <dbReference type="Pfam" id="PF00144"/>
    </source>
</evidence>
<feature type="domain" description="Beta-lactamase-related" evidence="1">
    <location>
        <begin position="63"/>
        <end position="339"/>
    </location>
</feature>
<proteinExistence type="predicted"/>
<gene>
    <name evidence="2" type="ORF">HT578_17240</name>
</gene>
<name>A0ABX8EAZ2_9SPHN</name>
<evidence type="ECO:0000313" key="2">
    <source>
        <dbReference type="EMBL" id="QVM85206.1"/>
    </source>
</evidence>
<dbReference type="InterPro" id="IPR001466">
    <property type="entry name" value="Beta-lactam-related"/>
</dbReference>
<organism evidence="2 3">
    <name type="scientific">Novosphingobium decolorationis</name>
    <dbReference type="NCBI Taxonomy" id="2698673"/>
    <lineage>
        <taxon>Bacteria</taxon>
        <taxon>Pseudomonadati</taxon>
        <taxon>Pseudomonadota</taxon>
        <taxon>Alphaproteobacteria</taxon>
        <taxon>Sphingomonadales</taxon>
        <taxon>Sphingomonadaceae</taxon>
        <taxon>Novosphingobium</taxon>
    </lineage>
</organism>
<dbReference type="PANTHER" id="PTHR43283">
    <property type="entry name" value="BETA-LACTAMASE-RELATED"/>
    <property type="match status" value="1"/>
</dbReference>
<accession>A0ABX8EAZ2</accession>
<dbReference type="EMBL" id="CP054856">
    <property type="protein sequence ID" value="QVM85206.1"/>
    <property type="molecule type" value="Genomic_DNA"/>
</dbReference>
<dbReference type="InterPro" id="IPR050789">
    <property type="entry name" value="Diverse_Enzym_Activities"/>
</dbReference>
<reference evidence="2 3" key="1">
    <citation type="journal article" date="2021" name="Int. J. Syst. Evol. Microbiol.">
        <title>Novosphingobium decolorationis sp. nov., an aniline blue-decolourizing bacterium isolated from East Pacific sediment.</title>
        <authorList>
            <person name="Chen X."/>
            <person name="Dong B."/>
            <person name="Chen T."/>
            <person name="Ren N."/>
            <person name="Wang J."/>
            <person name="Xu Y."/>
            <person name="Yang J."/>
            <person name="Zhu S."/>
            <person name="Chen J."/>
        </authorList>
    </citation>
    <scope>NUCLEOTIDE SEQUENCE [LARGE SCALE GENOMIC DNA]</scope>
    <source>
        <strain evidence="2 3">502str22</strain>
    </source>
</reference>
<keyword evidence="3" id="KW-1185">Reference proteome</keyword>
<keyword evidence="2" id="KW-0378">Hydrolase</keyword>
<sequence length="379" mass="40241">MSPAASAPEEAPPSANPARQITGYPALYGIAGTKDRTGLPLADAATRALAATRYCAAIDYAAHTDSDALLVWRDGQLELAHDFAPHNANARSWSASMAKTLTAVALGIAIEEGAIASVDTPVSEVLTEWDDTAHRAITYRHLLEMTSGLDHPAPGSAGASALVGGEDAVAAALALPVVNPPGATFDYHTVNVTLLIEAIHRASAEPFARFVSTRLWRPLGAADALIAGDASGHATPSIYARARDWMRLGLLIKERGMWQGKRLVPTGWINAMTRPSPRNANYGWLTWLGSPEGEGRSYGPYVAFQARHSAPFIARDMVYLDGFGGQRVYISREADTVIVRTGGMYVNWDDAALPNAILGSGTPCPVDAASQNKDTSNLK</sequence>